<dbReference type="Proteomes" id="UP000186785">
    <property type="component" value="Unassembled WGS sequence"/>
</dbReference>
<dbReference type="STRING" id="1921764.BSR28_01855"/>
<comment type="caution">
    <text evidence="1">The sequence shown here is derived from an EMBL/GenBank/DDBJ whole genome shotgun (WGS) entry which is preliminary data.</text>
</comment>
<reference evidence="1 2" key="1">
    <citation type="submission" date="2016-11" db="EMBL/GenBank/DDBJ databases">
        <title>Actinomyces gypaetusis sp. nov. isolated from the vulture Gypaetus barbatus in Qinghai Tibet Plateau China.</title>
        <authorList>
            <person name="Meng X."/>
        </authorList>
    </citation>
    <scope>NUCLEOTIDE SEQUENCE [LARGE SCALE GENOMIC DNA]</scope>
    <source>
        <strain evidence="1 2">VUL4_2</strain>
    </source>
</reference>
<proteinExistence type="predicted"/>
<sequence>MELAKSLEIIQQRAELPEQELGALFSALRFSQPLRNNWPAIRAEANILNAVYAAKTAGLVVDAMVLRKQLANPAAAQTIAETYALTQWRNYAHLDNLLPPLNLPKGVTPPRRVTRPAPQVLAELSRNWESAFPGFANFGWSERTLGTILALLESSGPALIRAALIAAEAAPLSTRQEDNLEAALTWQAGAATGMALGRLVLNQAGVEPTGIVLYQARPAVNPQEYRTALEDYHRGGPEGVLNWLRYYAQAVKTGVEHAQIMAQATYGGKPWDGFK</sequence>
<gene>
    <name evidence="1" type="ORF">BSR29_00655</name>
</gene>
<dbReference type="EMBL" id="MQSV01000001">
    <property type="protein sequence ID" value="OKL49505.1"/>
    <property type="molecule type" value="Genomic_DNA"/>
</dbReference>
<name>A0A1Q5PQ21_9ACTO</name>
<protein>
    <submittedName>
        <fullName evidence="1">Uncharacterized protein</fullName>
    </submittedName>
</protein>
<dbReference type="AlphaFoldDB" id="A0A1Q5PQ21"/>
<accession>A0A1Q5PQ21</accession>
<keyword evidence="2" id="KW-1185">Reference proteome</keyword>
<organism evidence="1 2">
    <name type="scientific">Boudabousia liubingyangii</name>
    <dbReference type="NCBI Taxonomy" id="1921764"/>
    <lineage>
        <taxon>Bacteria</taxon>
        <taxon>Bacillati</taxon>
        <taxon>Actinomycetota</taxon>
        <taxon>Actinomycetes</taxon>
        <taxon>Actinomycetales</taxon>
        <taxon>Actinomycetaceae</taxon>
        <taxon>Boudabousia</taxon>
    </lineage>
</organism>
<dbReference type="RefSeq" id="WP_073708396.1">
    <property type="nucleotide sequence ID" value="NZ_MQSV01000001.1"/>
</dbReference>
<evidence type="ECO:0000313" key="1">
    <source>
        <dbReference type="EMBL" id="OKL49505.1"/>
    </source>
</evidence>
<evidence type="ECO:0000313" key="2">
    <source>
        <dbReference type="Proteomes" id="UP000186785"/>
    </source>
</evidence>